<feature type="region of interest" description="Disordered" evidence="1">
    <location>
        <begin position="334"/>
        <end position="363"/>
    </location>
</feature>
<feature type="compositionally biased region" description="Polar residues" evidence="1">
    <location>
        <begin position="281"/>
        <end position="305"/>
    </location>
</feature>
<feature type="compositionally biased region" description="Basic residues" evidence="1">
    <location>
        <begin position="68"/>
        <end position="78"/>
    </location>
</feature>
<reference evidence="2 3" key="1">
    <citation type="journal article" date="2018" name="Mycol. Prog.">
        <title>Coniella lustricola, a new species from submerged detritus.</title>
        <authorList>
            <person name="Raudabaugh D.B."/>
            <person name="Iturriaga T."/>
            <person name="Carver A."/>
            <person name="Mondo S."/>
            <person name="Pangilinan J."/>
            <person name="Lipzen A."/>
            <person name="He G."/>
            <person name="Amirebrahimi M."/>
            <person name="Grigoriev I.V."/>
            <person name="Miller A.N."/>
        </authorList>
    </citation>
    <scope>NUCLEOTIDE SEQUENCE [LARGE SCALE GENOMIC DNA]</scope>
    <source>
        <strain evidence="2 3">B22-T-1</strain>
    </source>
</reference>
<feature type="compositionally biased region" description="Low complexity" evidence="1">
    <location>
        <begin position="206"/>
        <end position="217"/>
    </location>
</feature>
<protein>
    <recommendedName>
        <fullName evidence="4">Proteophosphoglycan 5</fullName>
    </recommendedName>
</protein>
<sequence length="409" mass="43572">MEQSIPNKQTPARRNRGGARGNRGRKNYASEGDALSEMPVPTSFPATPMKSNHASPTPGSQPANSKSSTRRSTGKKARPNNVSTSPAPLQSMQRTPPPSSSIAMSSAAFASSSSFHSPAPGSLPRPSFTKFSRSQSCANSNDDTLLRVRSDSAAPRMHKEPSPPASDTESPSPPLPPNLVVLQQQATPLDFLFDAHRADQEKLRGANSANATSKTSAPFSAPPGSQHIPNQTIRDDPIPLNLPVQYVEQHHAPYHSPYHKATQTAPLPQHFGLPLHEQARNAVSTEPSVQQPAAKSSQGNHNWQAATPPHADKSEEMKRLLGIGAPFSKPMFTTTQSSASAPALPTSSDFHQSQPHFHGGDSMSNGVEHRKVMAEDALRKALGLNFAMSGGLNGSNGPQSHANRFPGHA</sequence>
<evidence type="ECO:0000256" key="1">
    <source>
        <dbReference type="SAM" id="MobiDB-lite"/>
    </source>
</evidence>
<name>A0A2T3A5N8_9PEZI</name>
<accession>A0A2T3A5N8</accession>
<feature type="compositionally biased region" description="Polar residues" evidence="1">
    <location>
        <begin position="80"/>
        <end position="94"/>
    </location>
</feature>
<feature type="compositionally biased region" description="Polar residues" evidence="1">
    <location>
        <begin position="49"/>
        <end position="64"/>
    </location>
</feature>
<feature type="compositionally biased region" description="Polar residues" evidence="1">
    <location>
        <begin position="129"/>
        <end position="143"/>
    </location>
</feature>
<dbReference type="InParanoid" id="A0A2T3A5N8"/>
<feature type="compositionally biased region" description="Low complexity" evidence="1">
    <location>
        <begin position="334"/>
        <end position="348"/>
    </location>
</feature>
<evidence type="ECO:0000313" key="2">
    <source>
        <dbReference type="EMBL" id="PSR83302.1"/>
    </source>
</evidence>
<evidence type="ECO:0008006" key="4">
    <source>
        <dbReference type="Google" id="ProtNLM"/>
    </source>
</evidence>
<proteinExistence type="predicted"/>
<feature type="compositionally biased region" description="Polar residues" evidence="1">
    <location>
        <begin position="1"/>
        <end position="10"/>
    </location>
</feature>
<feature type="region of interest" description="Disordered" evidence="1">
    <location>
        <begin position="1"/>
        <end position="183"/>
    </location>
</feature>
<dbReference type="Proteomes" id="UP000241462">
    <property type="component" value="Unassembled WGS sequence"/>
</dbReference>
<feature type="region of interest" description="Disordered" evidence="1">
    <location>
        <begin position="203"/>
        <end position="232"/>
    </location>
</feature>
<gene>
    <name evidence="2" type="ORF">BD289DRAFT_287676</name>
</gene>
<dbReference type="EMBL" id="KZ678462">
    <property type="protein sequence ID" value="PSR83302.1"/>
    <property type="molecule type" value="Genomic_DNA"/>
</dbReference>
<feature type="compositionally biased region" description="Basic residues" evidence="1">
    <location>
        <begin position="11"/>
        <end position="26"/>
    </location>
</feature>
<organism evidence="2 3">
    <name type="scientific">Coniella lustricola</name>
    <dbReference type="NCBI Taxonomy" id="2025994"/>
    <lineage>
        <taxon>Eukaryota</taxon>
        <taxon>Fungi</taxon>
        <taxon>Dikarya</taxon>
        <taxon>Ascomycota</taxon>
        <taxon>Pezizomycotina</taxon>
        <taxon>Sordariomycetes</taxon>
        <taxon>Sordariomycetidae</taxon>
        <taxon>Diaporthales</taxon>
        <taxon>Schizoparmaceae</taxon>
        <taxon>Coniella</taxon>
    </lineage>
</organism>
<dbReference type="AlphaFoldDB" id="A0A2T3A5N8"/>
<feature type="region of interest" description="Disordered" evidence="1">
    <location>
        <begin position="281"/>
        <end position="312"/>
    </location>
</feature>
<keyword evidence="3" id="KW-1185">Reference proteome</keyword>
<feature type="compositionally biased region" description="Low complexity" evidence="1">
    <location>
        <begin position="100"/>
        <end position="122"/>
    </location>
</feature>
<dbReference type="OrthoDB" id="2142961at2759"/>
<evidence type="ECO:0000313" key="3">
    <source>
        <dbReference type="Proteomes" id="UP000241462"/>
    </source>
</evidence>